<dbReference type="InterPro" id="IPR011990">
    <property type="entry name" value="TPR-like_helical_dom_sf"/>
</dbReference>
<dbReference type="SMART" id="SM01043">
    <property type="entry name" value="BTAD"/>
    <property type="match status" value="1"/>
</dbReference>
<dbReference type="Gene3D" id="1.25.40.10">
    <property type="entry name" value="Tetratricopeptide repeat domain"/>
    <property type="match status" value="1"/>
</dbReference>
<feature type="domain" description="Bacterial transcriptional activator" evidence="1">
    <location>
        <begin position="89"/>
        <end position="226"/>
    </location>
</feature>
<dbReference type="InterPro" id="IPR051677">
    <property type="entry name" value="AfsR-DnrI-RedD_regulator"/>
</dbReference>
<dbReference type="PANTHER" id="PTHR35807">
    <property type="entry name" value="TRANSCRIPTIONAL REGULATOR REDD-RELATED"/>
    <property type="match status" value="1"/>
</dbReference>
<dbReference type="InterPro" id="IPR005158">
    <property type="entry name" value="BTAD"/>
</dbReference>
<protein>
    <recommendedName>
        <fullName evidence="1">Bacterial transcriptional activator domain-containing protein</fullName>
    </recommendedName>
</protein>
<gene>
    <name evidence="2" type="ORF">AVDCRST_MAG93-4509</name>
</gene>
<accession>A0A6J4KA39</accession>
<proteinExistence type="predicted"/>
<dbReference type="Pfam" id="PF03704">
    <property type="entry name" value="BTAD"/>
    <property type="match status" value="1"/>
</dbReference>
<dbReference type="EMBL" id="CADCTR010001520">
    <property type="protein sequence ID" value="CAA9299776.1"/>
    <property type="molecule type" value="Genomic_DNA"/>
</dbReference>
<dbReference type="SUPFAM" id="SSF48452">
    <property type="entry name" value="TPR-like"/>
    <property type="match status" value="1"/>
</dbReference>
<dbReference type="AlphaFoldDB" id="A0A6J4KA39"/>
<reference evidence="2" key="1">
    <citation type="submission" date="2020-02" db="EMBL/GenBank/DDBJ databases">
        <authorList>
            <person name="Meier V. D."/>
        </authorList>
    </citation>
    <scope>NUCLEOTIDE SEQUENCE</scope>
    <source>
        <strain evidence="2">AVDCRST_MAG93</strain>
    </source>
</reference>
<evidence type="ECO:0000259" key="1">
    <source>
        <dbReference type="SMART" id="SM01043"/>
    </source>
</evidence>
<organism evidence="2">
    <name type="scientific">uncultured Chloroflexia bacterium</name>
    <dbReference type="NCBI Taxonomy" id="1672391"/>
    <lineage>
        <taxon>Bacteria</taxon>
        <taxon>Bacillati</taxon>
        <taxon>Chloroflexota</taxon>
        <taxon>Chloroflexia</taxon>
        <taxon>environmental samples</taxon>
    </lineage>
</organism>
<name>A0A6J4KA39_9CHLR</name>
<sequence>MLYLLGHPFIELEEGKVSLQLSRPFMLLVYLACVDEWVERDHLAFFLRPDVDKETAQQYLRKLISNARKFSWARDLEVEAERLRWPIDTDVKRFRQARKDSRWYEAMTLYQGPLVGGADVPFWPSLDAWLQVEREALDYDWQDVTLQHARDLESLSRHREAASVAARLLAHDPFHEGALQCHITNLYFAGQREQALRAAHTFKARLKDELDFDLMPSTRELVDVIRSAGPLEKHSSPVRYGRRRDDLVSVPLADQAEELIALLESSGARLMSMTPAGDETVVIVAKRVSNTHALLRSVLRLALNLFREQHKARALELLLLVLSHPACDASLREEISRVWPDLKAFNPT</sequence>
<evidence type="ECO:0000313" key="2">
    <source>
        <dbReference type="EMBL" id="CAA9299776.1"/>
    </source>
</evidence>